<feature type="transmembrane region" description="Helical" evidence="2">
    <location>
        <begin position="94"/>
        <end position="114"/>
    </location>
</feature>
<dbReference type="EMBL" id="FOPW01000001">
    <property type="protein sequence ID" value="SFH16679.1"/>
    <property type="molecule type" value="Genomic_DNA"/>
</dbReference>
<organism evidence="4 6">
    <name type="scientific">Cryobacterium levicorallinum</name>
    <dbReference type="NCBI Taxonomy" id="995038"/>
    <lineage>
        <taxon>Bacteria</taxon>
        <taxon>Bacillati</taxon>
        <taxon>Actinomycetota</taxon>
        <taxon>Actinomycetes</taxon>
        <taxon>Micrococcales</taxon>
        <taxon>Microbacteriaceae</taxon>
        <taxon>Cryobacterium</taxon>
    </lineage>
</organism>
<evidence type="ECO:0000313" key="3">
    <source>
        <dbReference type="EMBL" id="SFH16679.1"/>
    </source>
</evidence>
<evidence type="ECO:0000256" key="1">
    <source>
        <dbReference type="SAM" id="MobiDB-lite"/>
    </source>
</evidence>
<keyword evidence="2" id="KW-1133">Transmembrane helix</keyword>
<accession>A0A1I2XUD6</accession>
<dbReference type="AlphaFoldDB" id="A0A1I2XUD6"/>
<gene>
    <name evidence="4" type="ORF">E3O11_07995</name>
    <name evidence="3" type="ORF">SAMN05216274_101141</name>
</gene>
<dbReference type="Proteomes" id="UP000297963">
    <property type="component" value="Unassembled WGS sequence"/>
</dbReference>
<reference evidence="4 6" key="2">
    <citation type="submission" date="2019-03" db="EMBL/GenBank/DDBJ databases">
        <title>Genomics of glacier-inhabiting Cryobacterium strains.</title>
        <authorList>
            <person name="Liu Q."/>
            <person name="Xin Y.-H."/>
        </authorList>
    </citation>
    <scope>NUCLEOTIDE SEQUENCE [LARGE SCALE GENOMIC DNA]</scope>
    <source>
        <strain evidence="4 6">Hh34</strain>
    </source>
</reference>
<evidence type="ECO:0000313" key="5">
    <source>
        <dbReference type="Proteomes" id="UP000199681"/>
    </source>
</evidence>
<sequence>MSPVVRTWLGFAAFGAALIHLAVGVTAPLPLSVLLVGFGIAELGWGIATLAAGRVLVPRIIVGAALIPVFIWGTTAVLGNGLGVTSGQTGLPLYPMSVASLFNVFLAATVAIALRRSPTGPPTPATPSIETRRASAAGAATPSGWRFLTGLVVGGFLLSALTTPALAATEVGSHAVPHGSPGVTEPTIPDSGGHGAH</sequence>
<keyword evidence="5" id="KW-1185">Reference proteome</keyword>
<evidence type="ECO:0000313" key="6">
    <source>
        <dbReference type="Proteomes" id="UP000297963"/>
    </source>
</evidence>
<evidence type="ECO:0000313" key="4">
    <source>
        <dbReference type="EMBL" id="TFB84981.1"/>
    </source>
</evidence>
<dbReference type="EMBL" id="SOFE01000014">
    <property type="protein sequence ID" value="TFB84981.1"/>
    <property type="molecule type" value="Genomic_DNA"/>
</dbReference>
<feature type="transmembrane region" description="Helical" evidence="2">
    <location>
        <begin position="60"/>
        <end position="82"/>
    </location>
</feature>
<comment type="caution">
    <text evidence="4">The sequence shown here is derived from an EMBL/GenBank/DDBJ whole genome shotgun (WGS) entry which is preliminary data.</text>
</comment>
<feature type="transmembrane region" description="Helical" evidence="2">
    <location>
        <begin position="34"/>
        <end position="53"/>
    </location>
</feature>
<proteinExistence type="predicted"/>
<protein>
    <submittedName>
        <fullName evidence="4">Uncharacterized protein</fullName>
    </submittedName>
</protein>
<keyword evidence="2" id="KW-0472">Membrane</keyword>
<dbReference type="RefSeq" id="WP_092447977.1">
    <property type="nucleotide sequence ID" value="NZ_BKAC01000003.1"/>
</dbReference>
<name>A0A1I2XUD6_9MICO</name>
<evidence type="ECO:0000256" key="2">
    <source>
        <dbReference type="SAM" id="Phobius"/>
    </source>
</evidence>
<feature type="region of interest" description="Disordered" evidence="1">
    <location>
        <begin position="173"/>
        <end position="197"/>
    </location>
</feature>
<keyword evidence="2" id="KW-0812">Transmembrane</keyword>
<reference evidence="3 5" key="1">
    <citation type="submission" date="2016-10" db="EMBL/GenBank/DDBJ databases">
        <authorList>
            <person name="Varghese N."/>
            <person name="Submissions S."/>
        </authorList>
    </citation>
    <scope>NUCLEOTIDE SEQUENCE [LARGE SCALE GENOMIC DNA]</scope>
    <source>
        <strain evidence="3 5">GMCC 1.11211</strain>
    </source>
</reference>
<dbReference type="Proteomes" id="UP000199681">
    <property type="component" value="Unassembled WGS sequence"/>
</dbReference>